<dbReference type="GO" id="GO:0080044">
    <property type="term" value="F:quercetin 7-O-glucosyltransferase activity"/>
    <property type="evidence" value="ECO:0007669"/>
    <property type="project" value="TreeGrafter"/>
</dbReference>
<evidence type="ECO:0000313" key="6">
    <source>
        <dbReference type="Proteomes" id="UP000626092"/>
    </source>
</evidence>
<dbReference type="SUPFAM" id="SSF53756">
    <property type="entry name" value="UDP-Glycosyltransferase/glycogen phosphorylase"/>
    <property type="match status" value="1"/>
</dbReference>
<dbReference type="PANTHER" id="PTHR11926">
    <property type="entry name" value="GLUCOSYL/GLUCURONOSYL TRANSFERASES"/>
    <property type="match status" value="1"/>
</dbReference>
<keyword evidence="4" id="KW-0284">Flavonoid biosynthesis</keyword>
<dbReference type="Proteomes" id="UP000626092">
    <property type="component" value="Unassembled WGS sequence"/>
</dbReference>
<evidence type="ECO:0000256" key="4">
    <source>
        <dbReference type="ARBA" id="ARBA00023241"/>
    </source>
</evidence>
<name>A0A834LG21_RHOSS</name>
<comment type="caution">
    <text evidence="5">The sequence shown here is derived from an EMBL/GenBank/DDBJ whole genome shotgun (WGS) entry which is preliminary data.</text>
</comment>
<organism evidence="5 6">
    <name type="scientific">Rhododendron simsii</name>
    <name type="common">Sims's rhododendron</name>
    <dbReference type="NCBI Taxonomy" id="118357"/>
    <lineage>
        <taxon>Eukaryota</taxon>
        <taxon>Viridiplantae</taxon>
        <taxon>Streptophyta</taxon>
        <taxon>Embryophyta</taxon>
        <taxon>Tracheophyta</taxon>
        <taxon>Spermatophyta</taxon>
        <taxon>Magnoliopsida</taxon>
        <taxon>eudicotyledons</taxon>
        <taxon>Gunneridae</taxon>
        <taxon>Pentapetalae</taxon>
        <taxon>asterids</taxon>
        <taxon>Ericales</taxon>
        <taxon>Ericaceae</taxon>
        <taxon>Ericoideae</taxon>
        <taxon>Rhodoreae</taxon>
        <taxon>Rhododendron</taxon>
    </lineage>
</organism>
<reference evidence="5" key="1">
    <citation type="submission" date="2019-11" db="EMBL/GenBank/DDBJ databases">
        <authorList>
            <person name="Liu Y."/>
            <person name="Hou J."/>
            <person name="Li T.-Q."/>
            <person name="Guan C.-H."/>
            <person name="Wu X."/>
            <person name="Wu H.-Z."/>
            <person name="Ling F."/>
            <person name="Zhang R."/>
            <person name="Shi X.-G."/>
            <person name="Ren J.-P."/>
            <person name="Chen E.-F."/>
            <person name="Sun J.-M."/>
        </authorList>
    </citation>
    <scope>NUCLEOTIDE SEQUENCE</scope>
    <source>
        <strain evidence="5">Adult_tree_wgs_1</strain>
        <tissue evidence="5">Leaves</tissue>
    </source>
</reference>
<protein>
    <submittedName>
        <fullName evidence="5">Uncharacterized protein</fullName>
    </submittedName>
</protein>
<dbReference type="Gene3D" id="3.40.50.2000">
    <property type="entry name" value="Glycogen Phosphorylase B"/>
    <property type="match status" value="4"/>
</dbReference>
<dbReference type="GO" id="GO:0080043">
    <property type="term" value="F:quercetin 3-O-glucosyltransferase activity"/>
    <property type="evidence" value="ECO:0007669"/>
    <property type="project" value="TreeGrafter"/>
</dbReference>
<sequence>MANISKVDRHVAVLPFPFSSHPSRLLRLVRRLATAAPTVAFSFYTTPQSIASLFSPSKKVPENIKPYAVWDGVPEGYVFSGKPQEHINLYLAAVEEGEISLKEVLKAAEAEVGRKIGCVISDSFLWFAGDLAEEMGVPWVLSCAGARALSAHFYTDLIRETVGIHDIAGRENDIVKFVPGFSELRLGDLPIGVLFGNLESPFAVMLHKMGRALPKATAIAVNSFEELDPEINQDLKSKLKMFLNVGPFNSISSSSSPPPPSSFSDEYGCIAWLDNHKAVSVAYIGFGTVATLPPAEIAALAEALEANGTPFLWLEDGVFTKSGAMSALEMVLSSEKGKELREQAGKFRELALKAVGPKGSSTRNLNTLLEVVTRYNL</sequence>
<dbReference type="EMBL" id="WJXA01000008">
    <property type="protein sequence ID" value="KAF7134695.1"/>
    <property type="molecule type" value="Genomic_DNA"/>
</dbReference>
<keyword evidence="6" id="KW-1185">Reference proteome</keyword>
<proteinExistence type="inferred from homology"/>
<dbReference type="OrthoDB" id="5835829at2759"/>
<dbReference type="FunFam" id="3.40.50.2000:FF:000129">
    <property type="entry name" value="Glycosyltransferase"/>
    <property type="match status" value="1"/>
</dbReference>
<gene>
    <name evidence="5" type="ORF">RHSIM_Rhsim08G0083700</name>
</gene>
<evidence type="ECO:0000313" key="5">
    <source>
        <dbReference type="EMBL" id="KAF7134695.1"/>
    </source>
</evidence>
<dbReference type="PANTHER" id="PTHR11926:SF1494">
    <property type="entry name" value="FLAVONOL 3-O-GLUCOSYLTRANSFERASE UGT76E12-RELATED"/>
    <property type="match status" value="1"/>
</dbReference>
<dbReference type="AlphaFoldDB" id="A0A834LG21"/>
<comment type="similarity">
    <text evidence="1">Belongs to the UDP-glycosyltransferase family.</text>
</comment>
<dbReference type="GO" id="GO:0009813">
    <property type="term" value="P:flavonoid biosynthetic process"/>
    <property type="evidence" value="ECO:0007669"/>
    <property type="project" value="UniProtKB-KW"/>
</dbReference>
<evidence type="ECO:0000256" key="1">
    <source>
        <dbReference type="ARBA" id="ARBA00009995"/>
    </source>
</evidence>
<accession>A0A834LG21</accession>
<evidence type="ECO:0000256" key="2">
    <source>
        <dbReference type="ARBA" id="ARBA00022676"/>
    </source>
</evidence>
<evidence type="ECO:0000256" key="3">
    <source>
        <dbReference type="ARBA" id="ARBA00022679"/>
    </source>
</evidence>
<keyword evidence="2" id="KW-0328">Glycosyltransferase</keyword>
<keyword evidence="3" id="KW-0808">Transferase</keyword>